<evidence type="ECO:0008006" key="4">
    <source>
        <dbReference type="Google" id="ProtNLM"/>
    </source>
</evidence>
<name>A0A5J5MV00_MUNRE</name>
<proteinExistence type="predicted"/>
<sequence length="127" mass="13781">MWDSPWWLQSCSSTTCQHDLSSRPSSRSPRRTPGESSFSPSGPCHPVPQPGSSGCQPSGPYPCPYPPPAPGMYPVNPLASGMVGPGMVTDKRMQKKMKNTHKKKQKHHKHGRQHSSSPSSTANCDSN</sequence>
<protein>
    <recommendedName>
        <fullName evidence="4">Proline-rich protein 13</fullName>
    </recommendedName>
</protein>
<feature type="compositionally biased region" description="Polar residues" evidence="1">
    <location>
        <begin position="115"/>
        <end position="127"/>
    </location>
</feature>
<accession>A0A5J5MV00</accession>
<dbReference type="EMBL" id="VCEB01000002">
    <property type="protein sequence ID" value="KAB0384100.1"/>
    <property type="molecule type" value="Genomic_DNA"/>
</dbReference>
<dbReference type="AlphaFoldDB" id="A0A5J5MV00"/>
<keyword evidence="3" id="KW-1185">Reference proteome</keyword>
<feature type="compositionally biased region" description="Pro residues" evidence="1">
    <location>
        <begin position="59"/>
        <end position="71"/>
    </location>
</feature>
<evidence type="ECO:0000313" key="3">
    <source>
        <dbReference type="Proteomes" id="UP000326062"/>
    </source>
</evidence>
<dbReference type="Proteomes" id="UP000326062">
    <property type="component" value="Chromosome 2"/>
</dbReference>
<gene>
    <name evidence="2" type="ORF">FD755_006017</name>
</gene>
<dbReference type="PANTHER" id="PTHR36287">
    <property type="match status" value="1"/>
</dbReference>
<organism evidence="2 3">
    <name type="scientific">Muntiacus reevesi</name>
    <name type="common">Reeves' muntjac</name>
    <name type="synonym">Cervus reevesi</name>
    <dbReference type="NCBI Taxonomy" id="9886"/>
    <lineage>
        <taxon>Eukaryota</taxon>
        <taxon>Metazoa</taxon>
        <taxon>Chordata</taxon>
        <taxon>Craniata</taxon>
        <taxon>Vertebrata</taxon>
        <taxon>Euteleostomi</taxon>
        <taxon>Mammalia</taxon>
        <taxon>Eutheria</taxon>
        <taxon>Laurasiatheria</taxon>
        <taxon>Artiodactyla</taxon>
        <taxon>Ruminantia</taxon>
        <taxon>Pecora</taxon>
        <taxon>Cervidae</taxon>
        <taxon>Muntiacinae</taxon>
        <taxon>Muntiacus</taxon>
    </lineage>
</organism>
<evidence type="ECO:0000313" key="2">
    <source>
        <dbReference type="EMBL" id="KAB0384100.1"/>
    </source>
</evidence>
<evidence type="ECO:0000256" key="1">
    <source>
        <dbReference type="SAM" id="MobiDB-lite"/>
    </source>
</evidence>
<feature type="compositionally biased region" description="Basic residues" evidence="1">
    <location>
        <begin position="93"/>
        <end position="113"/>
    </location>
</feature>
<dbReference type="PANTHER" id="PTHR36287:SF1">
    <property type="entry name" value="PROLINE-RICH PROTEIN 13"/>
    <property type="match status" value="1"/>
</dbReference>
<comment type="caution">
    <text evidence="2">The sequence shown here is derived from an EMBL/GenBank/DDBJ whole genome shotgun (WGS) entry which is preliminary data.</text>
</comment>
<reference evidence="2 3" key="1">
    <citation type="submission" date="2019-06" db="EMBL/GenBank/DDBJ databases">
        <title>Discovery of a novel chromosome fission-fusion reversal in muntjac.</title>
        <authorList>
            <person name="Mudd A.B."/>
            <person name="Bredeson J.V."/>
            <person name="Baum R."/>
            <person name="Hockemeyer D."/>
            <person name="Rokhsar D.S."/>
        </authorList>
    </citation>
    <scope>NUCLEOTIDE SEQUENCE [LARGE SCALE GENOMIC DNA]</scope>
    <source>
        <strain evidence="2">UCam_UCB_Mr</strain>
        <tissue evidence="2">Fibroblast cell line</tissue>
    </source>
</reference>
<feature type="region of interest" description="Disordered" evidence="1">
    <location>
        <begin position="15"/>
        <end position="127"/>
    </location>
</feature>